<name>A0ABP0FCI7_CLALP</name>
<gene>
    <name evidence="1" type="ORF">CVLEPA_LOCUS6796</name>
</gene>
<dbReference type="Proteomes" id="UP001642483">
    <property type="component" value="Unassembled WGS sequence"/>
</dbReference>
<sequence>MLYAYGEGGTSVSSVTTISTDPTDTTLATSFNNLIVTVQFPTPTAFGDSCVWLYEGELDSGSGVSFYSQLSGCGPPAPGTYDTITCTEQTIDGSAHVETVLTITQPLVAGNLNIEVTCTTATTPGPITRTVQGCSLDETTYSSLAFTCNDAPCEYNSVGTLSCKEGFSSSGESTSSTTCQADATLTNLDVLTCAAITTSTITSTADTTLQGNWMMHVAMAVIFTYVRLLFS</sequence>
<organism evidence="1 2">
    <name type="scientific">Clavelina lepadiformis</name>
    <name type="common">Light-bulb sea squirt</name>
    <name type="synonym">Ascidia lepadiformis</name>
    <dbReference type="NCBI Taxonomy" id="159417"/>
    <lineage>
        <taxon>Eukaryota</taxon>
        <taxon>Metazoa</taxon>
        <taxon>Chordata</taxon>
        <taxon>Tunicata</taxon>
        <taxon>Ascidiacea</taxon>
        <taxon>Aplousobranchia</taxon>
        <taxon>Clavelinidae</taxon>
        <taxon>Clavelina</taxon>
    </lineage>
</organism>
<evidence type="ECO:0000313" key="2">
    <source>
        <dbReference type="Proteomes" id="UP001642483"/>
    </source>
</evidence>
<evidence type="ECO:0000313" key="1">
    <source>
        <dbReference type="EMBL" id="CAK8677412.1"/>
    </source>
</evidence>
<proteinExistence type="predicted"/>
<keyword evidence="2" id="KW-1185">Reference proteome</keyword>
<comment type="caution">
    <text evidence="1">The sequence shown here is derived from an EMBL/GenBank/DDBJ whole genome shotgun (WGS) entry which is preliminary data.</text>
</comment>
<protein>
    <submittedName>
        <fullName evidence="1">Uncharacterized protein</fullName>
    </submittedName>
</protein>
<accession>A0ABP0FCI7</accession>
<dbReference type="EMBL" id="CAWYQH010000046">
    <property type="protein sequence ID" value="CAK8677412.1"/>
    <property type="molecule type" value="Genomic_DNA"/>
</dbReference>
<reference evidence="1 2" key="1">
    <citation type="submission" date="2024-02" db="EMBL/GenBank/DDBJ databases">
        <authorList>
            <person name="Daric V."/>
            <person name="Darras S."/>
        </authorList>
    </citation>
    <scope>NUCLEOTIDE SEQUENCE [LARGE SCALE GENOMIC DNA]</scope>
</reference>